<comment type="subcellular location">
    <subcellularLocation>
        <location evidence="1">Membrane</location>
        <topology evidence="1">Multi-pass membrane protein</topology>
    </subcellularLocation>
</comment>
<name>A0A4P9XIJ6_9FUNG</name>
<keyword evidence="9" id="KW-1185">Reference proteome</keyword>
<evidence type="ECO:0000313" key="9">
    <source>
        <dbReference type="Proteomes" id="UP000271241"/>
    </source>
</evidence>
<keyword evidence="4 6" id="KW-1133">Transmembrane helix</keyword>
<dbReference type="AlphaFoldDB" id="A0A4P9XIJ6"/>
<evidence type="ECO:0000256" key="3">
    <source>
        <dbReference type="ARBA" id="ARBA00022692"/>
    </source>
</evidence>
<evidence type="ECO:0000259" key="7">
    <source>
        <dbReference type="Pfam" id="PF01061"/>
    </source>
</evidence>
<feature type="transmembrane region" description="Helical" evidence="6">
    <location>
        <begin position="283"/>
        <end position="301"/>
    </location>
</feature>
<proteinExistence type="predicted"/>
<dbReference type="EMBL" id="KZ993104">
    <property type="protein sequence ID" value="RKP05526.1"/>
    <property type="molecule type" value="Genomic_DNA"/>
</dbReference>
<dbReference type="STRING" id="78915.A0A4P9XIJ6"/>
<dbReference type="GO" id="GO:0016020">
    <property type="term" value="C:membrane"/>
    <property type="evidence" value="ECO:0007669"/>
    <property type="project" value="UniProtKB-SubCell"/>
</dbReference>
<keyword evidence="3 6" id="KW-0812">Transmembrane</keyword>
<feature type="transmembrane region" description="Helical" evidence="6">
    <location>
        <begin position="307"/>
        <end position="329"/>
    </location>
</feature>
<dbReference type="Pfam" id="PF01061">
    <property type="entry name" value="ABC2_membrane"/>
    <property type="match status" value="1"/>
</dbReference>
<dbReference type="OrthoDB" id="66620at2759"/>
<accession>A0A4P9XIJ6</accession>
<dbReference type="GO" id="GO:0140359">
    <property type="term" value="F:ABC-type transporter activity"/>
    <property type="evidence" value="ECO:0007669"/>
    <property type="project" value="InterPro"/>
</dbReference>
<dbReference type="Proteomes" id="UP000271241">
    <property type="component" value="Unassembled WGS sequence"/>
</dbReference>
<sequence length="445" mass="50496">NPADFYIAVTSGKVRSSLTNNFHPTDLFTYWERHQQNQEPFTSIYDDQKFNRMEMLEEHTVAGVSGGPRGGYGHARNDTEARMADDSFSYEDDRETMCGTAFAPIVRCFGFTREMGAATRTAFVDCGMYIKDIACEFRSFLVSAIWFWQQDPVRPTPNVAVIFLLCFKRACMQIYRSRGQFLKGQMLHLGCGAFISLAARQFDYLGRQPESICQLAPAAMQSRCREPTDHIADLGVFLSLGCMFAGINVGAATFGNEKTVFWRDTSAGMNTIPYFAAKVMADLPRCVIAAFCFSLSFVMFYPYRSHYIYIFGTIVLLYFVAFNIGYFISAVVSKETVGLVSTAFALAWAIVFSGVIPDLSDVMHDESYDRVRWLWQVSAPRYATEAVFIKEVGARPFPEIREDRLAHEYNLNNYFSCLIAIVVIGMGWQFLALLFMKLMNRDKMK</sequence>
<evidence type="ECO:0000256" key="2">
    <source>
        <dbReference type="ARBA" id="ARBA00022448"/>
    </source>
</evidence>
<protein>
    <recommendedName>
        <fullName evidence="7">ABC-2 type transporter transmembrane domain-containing protein</fullName>
    </recommendedName>
</protein>
<keyword evidence="5 6" id="KW-0472">Membrane</keyword>
<feature type="domain" description="ABC-2 type transporter transmembrane" evidence="7">
    <location>
        <begin position="163"/>
        <end position="388"/>
    </location>
</feature>
<dbReference type="PANTHER" id="PTHR48041:SF91">
    <property type="entry name" value="ABC TRANSPORTER G FAMILY MEMBER 28"/>
    <property type="match status" value="1"/>
</dbReference>
<feature type="transmembrane region" description="Helical" evidence="6">
    <location>
        <begin position="413"/>
        <end position="436"/>
    </location>
</feature>
<evidence type="ECO:0000256" key="4">
    <source>
        <dbReference type="ARBA" id="ARBA00022989"/>
    </source>
</evidence>
<feature type="transmembrane region" description="Helical" evidence="6">
    <location>
        <begin position="234"/>
        <end position="254"/>
    </location>
</feature>
<dbReference type="InterPro" id="IPR013525">
    <property type="entry name" value="ABC2_TM"/>
</dbReference>
<organism evidence="8 9">
    <name type="scientific">Thamnocephalis sphaerospora</name>
    <dbReference type="NCBI Taxonomy" id="78915"/>
    <lineage>
        <taxon>Eukaryota</taxon>
        <taxon>Fungi</taxon>
        <taxon>Fungi incertae sedis</taxon>
        <taxon>Zoopagomycota</taxon>
        <taxon>Zoopagomycotina</taxon>
        <taxon>Zoopagomycetes</taxon>
        <taxon>Zoopagales</taxon>
        <taxon>Sigmoideomycetaceae</taxon>
        <taxon>Thamnocephalis</taxon>
    </lineage>
</organism>
<dbReference type="InterPro" id="IPR050352">
    <property type="entry name" value="ABCG_transporters"/>
</dbReference>
<feature type="transmembrane region" description="Helical" evidence="6">
    <location>
        <begin position="336"/>
        <end position="356"/>
    </location>
</feature>
<evidence type="ECO:0000256" key="5">
    <source>
        <dbReference type="ARBA" id="ARBA00023136"/>
    </source>
</evidence>
<evidence type="ECO:0000313" key="8">
    <source>
        <dbReference type="EMBL" id="RKP05526.1"/>
    </source>
</evidence>
<feature type="non-terminal residue" evidence="8">
    <location>
        <position position="1"/>
    </location>
</feature>
<keyword evidence="2" id="KW-0813">Transport</keyword>
<evidence type="ECO:0000256" key="1">
    <source>
        <dbReference type="ARBA" id="ARBA00004141"/>
    </source>
</evidence>
<reference evidence="9" key="1">
    <citation type="journal article" date="2018" name="Nat. Microbiol.">
        <title>Leveraging single-cell genomics to expand the fungal tree of life.</title>
        <authorList>
            <person name="Ahrendt S.R."/>
            <person name="Quandt C.A."/>
            <person name="Ciobanu D."/>
            <person name="Clum A."/>
            <person name="Salamov A."/>
            <person name="Andreopoulos B."/>
            <person name="Cheng J.F."/>
            <person name="Woyke T."/>
            <person name="Pelin A."/>
            <person name="Henrissat B."/>
            <person name="Reynolds N.K."/>
            <person name="Benny G.L."/>
            <person name="Smith M.E."/>
            <person name="James T.Y."/>
            <person name="Grigoriev I.V."/>
        </authorList>
    </citation>
    <scope>NUCLEOTIDE SEQUENCE [LARGE SCALE GENOMIC DNA]</scope>
    <source>
        <strain evidence="9">RSA 1356</strain>
    </source>
</reference>
<gene>
    <name evidence="8" type="ORF">THASP1DRAFT_32637</name>
</gene>
<dbReference type="PANTHER" id="PTHR48041">
    <property type="entry name" value="ABC TRANSPORTER G FAMILY MEMBER 28"/>
    <property type="match status" value="1"/>
</dbReference>
<evidence type="ECO:0000256" key="6">
    <source>
        <dbReference type="SAM" id="Phobius"/>
    </source>
</evidence>